<dbReference type="Proteomes" id="UP001234297">
    <property type="component" value="Chromosome 10"/>
</dbReference>
<name>A0ACC2KR59_PERAE</name>
<gene>
    <name evidence="1" type="ORF">MRB53_031766</name>
</gene>
<keyword evidence="2" id="KW-1185">Reference proteome</keyword>
<evidence type="ECO:0000313" key="2">
    <source>
        <dbReference type="Proteomes" id="UP001234297"/>
    </source>
</evidence>
<accession>A0ACC2KR59</accession>
<evidence type="ECO:0000313" key="1">
    <source>
        <dbReference type="EMBL" id="KAJ8623237.1"/>
    </source>
</evidence>
<proteinExistence type="predicted"/>
<organism evidence="1 2">
    <name type="scientific">Persea americana</name>
    <name type="common">Avocado</name>
    <dbReference type="NCBI Taxonomy" id="3435"/>
    <lineage>
        <taxon>Eukaryota</taxon>
        <taxon>Viridiplantae</taxon>
        <taxon>Streptophyta</taxon>
        <taxon>Embryophyta</taxon>
        <taxon>Tracheophyta</taxon>
        <taxon>Spermatophyta</taxon>
        <taxon>Magnoliopsida</taxon>
        <taxon>Magnoliidae</taxon>
        <taxon>Laurales</taxon>
        <taxon>Lauraceae</taxon>
        <taxon>Persea</taxon>
    </lineage>
</organism>
<comment type="caution">
    <text evidence="1">The sequence shown here is derived from an EMBL/GenBank/DDBJ whole genome shotgun (WGS) entry which is preliminary data.</text>
</comment>
<sequence length="964" mass="109782">MFKKFSSEDVSAQNQVKASVQRKIRQSIADEYPGLEPMLEDLLPKKSPLIVAKCQNHLNLVLVNNVPLFFNIRDGPYMPTLRLLHQYPEIMKKLQVDRGAIKFVLAGANIMCPGLTSPGGALDDEVMEETPVAIMAEGKQHALAIGFTKMSAKDIRAVNKGIGVDNMHYLNDGLWKGIDLVAGGKSKKTKRTSPKSDDIYLKLLVKLYRFLVRRTGSKFNAVILKRLFMSKVNKAPMSLSRLIRFMNRKVGVDEVFRMGKYQGIDLVAGGKSKKTKRTSPKSDDIYLKLLVKLYRFLVRRTGSKFNAVILKRLFMSKVNKAPMSLSRLIRFMNRKVGVDEVFRMGKYQGIDLVAGGKSKKTKRTSPKSDDIYLKLLVKLYRFLVRRTGSKFNAVILKRLFMSKVNKAPMSLSRLIRFMNRKVGVDEVFRMGKYQGIDLVAGGKSKKTKRTSPKSDDIYLKLLVKLYRFLVRRTGSKFNAVILKRLFMSKVNKAPMSLSRLIRFMNRKVGVDEVFRMGKYQGIDLVAGGKSKKTKRTSPKSDDIYLKLLVKLYRFLVRRTGSKFNAVILKRLFMSKVNKAPMSLSRLIRFMNRKVGVDEVFRMGKYQGIDLVAGGKSKKTKRTSPKSDDIYLKLLVKLYRFLVRRTGSKFNAVILKRLFMSKVNKAPMSLSRLIRFMNRKVGVDEVFRMGKYQGIDLVAGGKSKKTKRTSPKSDDIYLKLLVKLYRFLVRRTGSKFNAVILKRLFMSKVNKAPMSLSRLIRFMNRKVGVDEVFRMGKYQGIDLVAGGKSKKTKRTSPKSDDIYLKLLVKLYRFLVRRTGSKFNAVILKRLFMSKVNKAPMSLSRLIRFMNRKEDNIAVLVGTVTDDVRVSEVPSLKVAALRFTEKARARILKAGGECLTFDQLALRAPLGQNTVLLRGPKNAREAVKHFGKAPGVPHSHTKPYVRSKGRKFEKARGRRNSRGFKA</sequence>
<reference evidence="1 2" key="1">
    <citation type="journal article" date="2022" name="Hortic Res">
        <title>A haplotype resolved chromosomal level avocado genome allows analysis of novel avocado genes.</title>
        <authorList>
            <person name="Nath O."/>
            <person name="Fletcher S.J."/>
            <person name="Hayward A."/>
            <person name="Shaw L.M."/>
            <person name="Masouleh A.K."/>
            <person name="Furtado A."/>
            <person name="Henry R.J."/>
            <person name="Mitter N."/>
        </authorList>
    </citation>
    <scope>NUCLEOTIDE SEQUENCE [LARGE SCALE GENOMIC DNA]</scope>
    <source>
        <strain evidence="2">cv. Hass</strain>
    </source>
</reference>
<protein>
    <submittedName>
        <fullName evidence="1">Uncharacterized protein</fullName>
    </submittedName>
</protein>
<dbReference type="EMBL" id="CM056818">
    <property type="protein sequence ID" value="KAJ8623237.1"/>
    <property type="molecule type" value="Genomic_DNA"/>
</dbReference>